<evidence type="ECO:0000256" key="4">
    <source>
        <dbReference type="ARBA" id="ARBA00022679"/>
    </source>
</evidence>
<keyword evidence="14" id="KW-1185">Reference proteome</keyword>
<name>A0A2T3HHI4_9SPHI</name>
<dbReference type="PANTHER" id="PTHR21015">
    <property type="entry name" value="UDP-N-ACETYLGLUCOSAMINE--N-ACETYLMURAMYL-(PENTAPEPTIDE) PYROPHOSPHORYL-UNDECAPRENOL N-ACETYLGLUCOSAMINE TRANSFERASE 1"/>
    <property type="match status" value="1"/>
</dbReference>
<dbReference type="GO" id="GO:0005975">
    <property type="term" value="P:carbohydrate metabolic process"/>
    <property type="evidence" value="ECO:0007669"/>
    <property type="project" value="InterPro"/>
</dbReference>
<dbReference type="RefSeq" id="WP_107216908.1">
    <property type="nucleotide sequence ID" value="NZ_KZ686271.1"/>
</dbReference>
<evidence type="ECO:0000256" key="5">
    <source>
        <dbReference type="ARBA" id="ARBA00022960"/>
    </source>
</evidence>
<evidence type="ECO:0000313" key="13">
    <source>
        <dbReference type="EMBL" id="PST81897.1"/>
    </source>
</evidence>
<evidence type="ECO:0000313" key="14">
    <source>
        <dbReference type="Proteomes" id="UP000240912"/>
    </source>
</evidence>
<organism evidence="13 14">
    <name type="scientific">Pedobacter yulinensis</name>
    <dbReference type="NCBI Taxonomy" id="2126353"/>
    <lineage>
        <taxon>Bacteria</taxon>
        <taxon>Pseudomonadati</taxon>
        <taxon>Bacteroidota</taxon>
        <taxon>Sphingobacteriia</taxon>
        <taxon>Sphingobacteriales</taxon>
        <taxon>Sphingobacteriaceae</taxon>
        <taxon>Pedobacter</taxon>
    </lineage>
</organism>
<dbReference type="GO" id="GO:0051301">
    <property type="term" value="P:cell division"/>
    <property type="evidence" value="ECO:0007669"/>
    <property type="project" value="UniProtKB-KW"/>
</dbReference>
<dbReference type="SUPFAM" id="SSF53756">
    <property type="entry name" value="UDP-Glycosyltransferase/glycogen phosphorylase"/>
    <property type="match status" value="1"/>
</dbReference>
<accession>A0A2T3HHI4</accession>
<dbReference type="InterPro" id="IPR006009">
    <property type="entry name" value="GlcNAc_MurG"/>
</dbReference>
<keyword evidence="5 10" id="KW-0133">Cell shape</keyword>
<keyword evidence="4 10" id="KW-0808">Transferase</keyword>
<comment type="pathway">
    <text evidence="10">Cell wall biogenesis; peptidoglycan biosynthesis.</text>
</comment>
<dbReference type="UniPathway" id="UPA00219"/>
<dbReference type="GO" id="GO:0005886">
    <property type="term" value="C:plasma membrane"/>
    <property type="evidence" value="ECO:0007669"/>
    <property type="project" value="UniProtKB-SubCell"/>
</dbReference>
<dbReference type="EC" id="2.4.1.227" evidence="10"/>
<feature type="binding site" evidence="10">
    <location>
        <position position="201"/>
    </location>
    <ligand>
        <name>UDP-N-acetyl-alpha-D-glucosamine</name>
        <dbReference type="ChEBI" id="CHEBI:57705"/>
    </ligand>
</feature>
<dbReference type="AlphaFoldDB" id="A0A2T3HHI4"/>
<comment type="similarity">
    <text evidence="10">Belongs to the glycosyltransferase 28 family. MurG subfamily.</text>
</comment>
<evidence type="ECO:0000256" key="3">
    <source>
        <dbReference type="ARBA" id="ARBA00022676"/>
    </source>
</evidence>
<dbReference type="InterPro" id="IPR004276">
    <property type="entry name" value="GlycoTrans_28_N"/>
</dbReference>
<dbReference type="NCBIfam" id="TIGR01133">
    <property type="entry name" value="murG"/>
    <property type="match status" value="1"/>
</dbReference>
<keyword evidence="3 10" id="KW-0328">Glycosyltransferase</keyword>
<evidence type="ECO:0000256" key="1">
    <source>
        <dbReference type="ARBA" id="ARBA00022475"/>
    </source>
</evidence>
<dbReference type="GO" id="GO:0008360">
    <property type="term" value="P:regulation of cell shape"/>
    <property type="evidence" value="ECO:0007669"/>
    <property type="project" value="UniProtKB-KW"/>
</dbReference>
<comment type="subcellular location">
    <subcellularLocation>
        <location evidence="10">Cell membrane</location>
        <topology evidence="10">Peripheral membrane protein</topology>
        <orientation evidence="10">Cytoplasmic side</orientation>
    </subcellularLocation>
</comment>
<sequence length="370" mass="40076">MNNSPKIIISGGGTGGHIFPAVAIANALRRLRPGCEILFVGANGRMEMEKVPAAGYQIRGLNISGIQRGSILKNLGLPFKIIKSLFDALQIIREFRPDVAVGVGGYASGPLLYAASLRKIPYLIQEQNSYAGVTNKWLSRKARKICVAFDGMEQFFPADVILKTGNPVRKDVVEITGKRLQAAAAFGIQAHKKTILVTGGSLGAGTLNRSVEKHLDELIAADVQVIWQTGRFYYKGITERLGTSLHGNIRVLEFLNHMDLAYAAADLIISRAGAGTIAELCLIEKPVILVPSPNVAEDHQTKNAMALVKNRAAVLINDRSAEDTLVKEALRLLENAELVRELSQNIGKMALHNADTVIATEVLKLADLKN</sequence>
<dbReference type="Pfam" id="PF03033">
    <property type="entry name" value="Glyco_transf_28"/>
    <property type="match status" value="1"/>
</dbReference>
<evidence type="ECO:0000256" key="6">
    <source>
        <dbReference type="ARBA" id="ARBA00022984"/>
    </source>
</evidence>
<feature type="domain" description="Glycosyltransferase family 28 N-terminal" evidence="11">
    <location>
        <begin position="7"/>
        <end position="146"/>
    </location>
</feature>
<evidence type="ECO:0000259" key="11">
    <source>
        <dbReference type="Pfam" id="PF03033"/>
    </source>
</evidence>
<feature type="binding site" evidence="10">
    <location>
        <position position="300"/>
    </location>
    <ligand>
        <name>UDP-N-acetyl-alpha-D-glucosamine</name>
        <dbReference type="ChEBI" id="CHEBI:57705"/>
    </ligand>
</feature>
<dbReference type="Proteomes" id="UP000240912">
    <property type="component" value="Unassembled WGS sequence"/>
</dbReference>
<comment type="catalytic activity">
    <reaction evidence="10">
        <text>di-trans,octa-cis-undecaprenyl diphospho-N-acetyl-alpha-D-muramoyl-L-alanyl-D-glutamyl-meso-2,6-diaminopimeloyl-D-alanyl-D-alanine + UDP-N-acetyl-alpha-D-glucosamine = di-trans,octa-cis-undecaprenyl diphospho-[N-acetyl-alpha-D-glucosaminyl-(1-&gt;4)]-N-acetyl-alpha-D-muramoyl-L-alanyl-D-glutamyl-meso-2,6-diaminopimeloyl-D-alanyl-D-alanine + UDP + H(+)</text>
        <dbReference type="Rhea" id="RHEA:31227"/>
        <dbReference type="ChEBI" id="CHEBI:15378"/>
        <dbReference type="ChEBI" id="CHEBI:57705"/>
        <dbReference type="ChEBI" id="CHEBI:58223"/>
        <dbReference type="ChEBI" id="CHEBI:61387"/>
        <dbReference type="ChEBI" id="CHEBI:61388"/>
        <dbReference type="EC" id="2.4.1.227"/>
    </reaction>
</comment>
<dbReference type="GO" id="GO:0050511">
    <property type="term" value="F:undecaprenyldiphospho-muramoylpentapeptide beta-N-acetylglucosaminyltransferase activity"/>
    <property type="evidence" value="ECO:0007669"/>
    <property type="project" value="UniProtKB-UniRule"/>
</dbReference>
<comment type="caution">
    <text evidence="10">Lacks conserved residue(s) required for the propagation of feature annotation.</text>
</comment>
<feature type="binding site" evidence="10">
    <location>
        <position position="169"/>
    </location>
    <ligand>
        <name>UDP-N-acetyl-alpha-D-glucosamine</name>
        <dbReference type="ChEBI" id="CHEBI:57705"/>
    </ligand>
</feature>
<keyword evidence="1 10" id="KW-1003">Cell membrane</keyword>
<reference evidence="13 14" key="1">
    <citation type="submission" date="2018-03" db="EMBL/GenBank/DDBJ databases">
        <authorList>
            <person name="Keele B.F."/>
        </authorList>
    </citation>
    <scope>NUCLEOTIDE SEQUENCE [LARGE SCALE GENOMIC DNA]</scope>
    <source>
        <strain evidence="13 14">YL28-9</strain>
    </source>
</reference>
<comment type="caution">
    <text evidence="13">The sequence shown here is derived from an EMBL/GenBank/DDBJ whole genome shotgun (WGS) entry which is preliminary data.</text>
</comment>
<protein>
    <recommendedName>
        <fullName evidence="10">UDP-N-acetylglucosamine--N-acetylmuramyl-(pentapeptide) pyrophosphoryl-undecaprenol N-acetylglucosamine transferase</fullName>
        <ecNumber evidence="10">2.4.1.227</ecNumber>
    </recommendedName>
    <alternativeName>
        <fullName evidence="10">Undecaprenyl-PP-MurNAc-pentapeptide-UDPGlcNAc GlcNAc transferase</fullName>
    </alternativeName>
</protein>
<keyword evidence="6 10" id="KW-0573">Peptidoglycan synthesis</keyword>
<dbReference type="GO" id="GO:0071555">
    <property type="term" value="P:cell wall organization"/>
    <property type="evidence" value="ECO:0007669"/>
    <property type="project" value="UniProtKB-KW"/>
</dbReference>
<evidence type="ECO:0000256" key="10">
    <source>
        <dbReference type="HAMAP-Rule" id="MF_00033"/>
    </source>
</evidence>
<dbReference type="HAMAP" id="MF_00033">
    <property type="entry name" value="MurG"/>
    <property type="match status" value="1"/>
</dbReference>
<comment type="function">
    <text evidence="10">Cell wall formation. Catalyzes the transfer of a GlcNAc subunit on undecaprenyl-pyrophosphoryl-MurNAc-pentapeptide (lipid intermediate I) to form undecaprenyl-pyrophosphoryl-MurNAc-(pentapeptide)GlcNAc (lipid intermediate II).</text>
</comment>
<evidence type="ECO:0000256" key="2">
    <source>
        <dbReference type="ARBA" id="ARBA00022618"/>
    </source>
</evidence>
<dbReference type="InterPro" id="IPR007235">
    <property type="entry name" value="Glyco_trans_28_C"/>
</dbReference>
<dbReference type="CDD" id="cd03785">
    <property type="entry name" value="GT28_MurG"/>
    <property type="match status" value="1"/>
</dbReference>
<feature type="domain" description="Glycosyl transferase family 28 C-terminal" evidence="12">
    <location>
        <begin position="194"/>
        <end position="341"/>
    </location>
</feature>
<dbReference type="EMBL" id="PYLS01000007">
    <property type="protein sequence ID" value="PST81897.1"/>
    <property type="molecule type" value="Genomic_DNA"/>
</dbReference>
<dbReference type="GO" id="GO:0051991">
    <property type="term" value="F:UDP-N-acetyl-D-glucosamine:N-acetylmuramoyl-L-alanyl-D-glutamyl-meso-2,6-diaminopimelyl-D-alanyl-D-alanine-diphosphoundecaprenol 4-beta-N-acetylglucosaminlytransferase activity"/>
    <property type="evidence" value="ECO:0007669"/>
    <property type="project" value="RHEA"/>
</dbReference>
<dbReference type="GO" id="GO:0009252">
    <property type="term" value="P:peptidoglycan biosynthetic process"/>
    <property type="evidence" value="ECO:0007669"/>
    <property type="project" value="UniProtKB-UniRule"/>
</dbReference>
<keyword evidence="9 10" id="KW-0961">Cell wall biogenesis/degradation</keyword>
<dbReference type="Pfam" id="PF04101">
    <property type="entry name" value="Glyco_tran_28_C"/>
    <property type="match status" value="1"/>
</dbReference>
<dbReference type="PANTHER" id="PTHR21015:SF22">
    <property type="entry name" value="GLYCOSYLTRANSFERASE"/>
    <property type="match status" value="1"/>
</dbReference>
<proteinExistence type="inferred from homology"/>
<gene>
    <name evidence="10 13" type="primary">murG</name>
    <name evidence="13" type="ORF">C7T94_16995</name>
</gene>
<feature type="binding site" evidence="10">
    <location>
        <begin position="14"/>
        <end position="16"/>
    </location>
    <ligand>
        <name>UDP-N-acetyl-alpha-D-glucosamine</name>
        <dbReference type="ChEBI" id="CHEBI:57705"/>
    </ligand>
</feature>
<evidence type="ECO:0000259" key="12">
    <source>
        <dbReference type="Pfam" id="PF04101"/>
    </source>
</evidence>
<keyword evidence="8 10" id="KW-0131">Cell cycle</keyword>
<dbReference type="Gene3D" id="3.40.50.2000">
    <property type="entry name" value="Glycogen Phosphorylase B"/>
    <property type="match status" value="2"/>
</dbReference>
<keyword evidence="7 10" id="KW-0472">Membrane</keyword>
<evidence type="ECO:0000256" key="8">
    <source>
        <dbReference type="ARBA" id="ARBA00023306"/>
    </source>
</evidence>
<keyword evidence="2 10" id="KW-0132">Cell division</keyword>
<dbReference type="OrthoDB" id="9808936at2"/>
<evidence type="ECO:0000256" key="9">
    <source>
        <dbReference type="ARBA" id="ARBA00023316"/>
    </source>
</evidence>
<feature type="binding site" evidence="10">
    <location>
        <position position="128"/>
    </location>
    <ligand>
        <name>UDP-N-acetyl-alpha-D-glucosamine</name>
        <dbReference type="ChEBI" id="CHEBI:57705"/>
    </ligand>
</feature>
<evidence type="ECO:0000256" key="7">
    <source>
        <dbReference type="ARBA" id="ARBA00023136"/>
    </source>
</evidence>